<dbReference type="Gene3D" id="3.10.510.20">
    <property type="entry name" value="YcgL domain"/>
    <property type="match status" value="1"/>
</dbReference>
<organism evidence="2 3">
    <name type="scientific">Desulfobacter latus</name>
    <dbReference type="NCBI Taxonomy" id="2292"/>
    <lineage>
        <taxon>Bacteria</taxon>
        <taxon>Pseudomonadati</taxon>
        <taxon>Thermodesulfobacteriota</taxon>
        <taxon>Desulfobacteria</taxon>
        <taxon>Desulfobacterales</taxon>
        <taxon>Desulfobacteraceae</taxon>
        <taxon>Desulfobacter</taxon>
    </lineage>
</organism>
<protein>
    <submittedName>
        <fullName evidence="2">YcgL domain-containing protein</fullName>
    </submittedName>
</protein>
<keyword evidence="3" id="KW-1185">Reference proteome</keyword>
<name>A0A850TB49_9BACT</name>
<proteinExistence type="predicted"/>
<gene>
    <name evidence="2" type="ORF">HXW94_18085</name>
</gene>
<dbReference type="InterPro" id="IPR038068">
    <property type="entry name" value="YcgL-like_sf"/>
</dbReference>
<dbReference type="AlphaFoldDB" id="A0A850TB49"/>
<evidence type="ECO:0000313" key="3">
    <source>
        <dbReference type="Proteomes" id="UP000553343"/>
    </source>
</evidence>
<evidence type="ECO:0000259" key="1">
    <source>
        <dbReference type="Pfam" id="PF05166"/>
    </source>
</evidence>
<comment type="caution">
    <text evidence="2">The sequence shown here is derived from an EMBL/GenBank/DDBJ whole genome shotgun (WGS) entry which is preliminary data.</text>
</comment>
<dbReference type="SUPFAM" id="SSF160191">
    <property type="entry name" value="YcgL-like"/>
    <property type="match status" value="1"/>
</dbReference>
<sequence length="89" mass="9892">MKVDIYRAKKSPGPHEKLYIFVPSGSDIEMLPTEIKEKTGGLVVEKTIDIQPGEKRIALDSDEALKNLSEKGFHEQGSKIEIEIRVGGQ</sequence>
<dbReference type="Proteomes" id="UP000553343">
    <property type="component" value="Unassembled WGS sequence"/>
</dbReference>
<dbReference type="Pfam" id="PF05166">
    <property type="entry name" value="YcgL"/>
    <property type="match status" value="1"/>
</dbReference>
<reference evidence="2 3" key="1">
    <citation type="submission" date="2020-06" db="EMBL/GenBank/DDBJ databases">
        <title>High-quality draft genome of sulfate reducer Desulfobacter latus type strain AcrS2 isolated from marine sediment.</title>
        <authorList>
            <person name="Hoppe M."/>
            <person name="Larsen C.K."/>
            <person name="Marshall I.P.G."/>
            <person name="Schramm A."/>
            <person name="Marietou A.G."/>
        </authorList>
    </citation>
    <scope>NUCLEOTIDE SEQUENCE [LARGE SCALE GENOMIC DNA]</scope>
    <source>
        <strain evidence="2 3">AcRS2</strain>
    </source>
</reference>
<dbReference type="RefSeq" id="WP_178368309.1">
    <property type="nucleotide sequence ID" value="NZ_JACADJ010000127.1"/>
</dbReference>
<dbReference type="EMBL" id="JACADJ010000127">
    <property type="protein sequence ID" value="NWH06862.1"/>
    <property type="molecule type" value="Genomic_DNA"/>
</dbReference>
<evidence type="ECO:0000313" key="2">
    <source>
        <dbReference type="EMBL" id="NWH06862.1"/>
    </source>
</evidence>
<dbReference type="InterPro" id="IPR027354">
    <property type="entry name" value="YcgL_dom"/>
</dbReference>
<feature type="domain" description="YcgL" evidence="1">
    <location>
        <begin position="4"/>
        <end position="76"/>
    </location>
</feature>
<accession>A0A850TB49</accession>